<dbReference type="HOGENOM" id="CLU_950548_0_0_1"/>
<feature type="repeat" description="WD" evidence="3">
    <location>
        <begin position="13"/>
        <end position="35"/>
    </location>
</feature>
<dbReference type="PROSITE" id="PS00678">
    <property type="entry name" value="WD_REPEATS_1"/>
    <property type="match status" value="1"/>
</dbReference>
<evidence type="ECO:0000313" key="6">
    <source>
        <dbReference type="Proteomes" id="UP000011668"/>
    </source>
</evidence>
<keyword evidence="1 3" id="KW-0853">WD repeat</keyword>
<feature type="compositionally biased region" description="Polar residues" evidence="4">
    <location>
        <begin position="94"/>
        <end position="105"/>
    </location>
</feature>
<dbReference type="Pfam" id="PF00400">
    <property type="entry name" value="WD40"/>
    <property type="match status" value="2"/>
</dbReference>
<dbReference type="STRING" id="983506.L8WSW6"/>
<organism evidence="5 6">
    <name type="scientific">Thanatephorus cucumeris (strain AG1-IA)</name>
    <name type="common">Rice sheath blight fungus</name>
    <name type="synonym">Rhizoctonia solani</name>
    <dbReference type="NCBI Taxonomy" id="983506"/>
    <lineage>
        <taxon>Eukaryota</taxon>
        <taxon>Fungi</taxon>
        <taxon>Dikarya</taxon>
        <taxon>Basidiomycota</taxon>
        <taxon>Agaricomycotina</taxon>
        <taxon>Agaricomycetes</taxon>
        <taxon>Cantharellales</taxon>
        <taxon>Ceratobasidiaceae</taxon>
        <taxon>Rhizoctonia</taxon>
        <taxon>Rhizoctonia solani AG-1</taxon>
    </lineage>
</organism>
<dbReference type="PANTHER" id="PTHR22847:SF637">
    <property type="entry name" value="WD REPEAT DOMAIN 5B"/>
    <property type="match status" value="1"/>
</dbReference>
<dbReference type="SUPFAM" id="SSF101908">
    <property type="entry name" value="Putative isomerase YbhE"/>
    <property type="match status" value="1"/>
</dbReference>
<evidence type="ECO:0000256" key="4">
    <source>
        <dbReference type="SAM" id="MobiDB-lite"/>
    </source>
</evidence>
<name>L8WSW6_THACA</name>
<dbReference type="EMBL" id="AFRT01001759">
    <property type="protein sequence ID" value="ELU39484.1"/>
    <property type="molecule type" value="Genomic_DNA"/>
</dbReference>
<proteinExistence type="predicted"/>
<dbReference type="InterPro" id="IPR001680">
    <property type="entry name" value="WD40_rpt"/>
</dbReference>
<dbReference type="GO" id="GO:1990234">
    <property type="term" value="C:transferase complex"/>
    <property type="evidence" value="ECO:0007669"/>
    <property type="project" value="UniProtKB-ARBA"/>
</dbReference>
<dbReference type="OrthoDB" id="6262491at2759"/>
<dbReference type="AlphaFoldDB" id="L8WSW6"/>
<sequence>MVLCECGGSVMGLISGSADGTVRVWNVREGMVTPAPPEVSLSYITSLSFSLDGAHVLTVSREGEMRMWDASNGISQPASPDIQVPHPRSHAASPDSSYTAETNTDGGLVQVVRTDDKSVSAGPFASTPGVWQFSHDSTCVIVGLSGGRIEGICLQTGQTAFQLRSANDDWVDLIAECPDGSVLASIDDTEYSNPSLRIWSMAGPTLYFQSSNYSSLDLGPGQILPGLYHQCHINSDGWMVNNSNDLLLWLPSEIADAVLTPFVSVIVTKSGTLQVPKQMLVAGHQWHKCHVPG</sequence>
<feature type="repeat" description="WD" evidence="3">
    <location>
        <begin position="44"/>
        <end position="73"/>
    </location>
</feature>
<keyword evidence="2" id="KW-0677">Repeat</keyword>
<dbReference type="InterPro" id="IPR019775">
    <property type="entry name" value="WD40_repeat_CS"/>
</dbReference>
<keyword evidence="6" id="KW-1185">Reference proteome</keyword>
<reference evidence="5 6" key="1">
    <citation type="journal article" date="2013" name="Nat. Commun.">
        <title>The evolution and pathogenic mechanisms of the rice sheath blight pathogen.</title>
        <authorList>
            <person name="Zheng A."/>
            <person name="Lin R."/>
            <person name="Xu L."/>
            <person name="Qin P."/>
            <person name="Tang C."/>
            <person name="Ai P."/>
            <person name="Zhang D."/>
            <person name="Liu Y."/>
            <person name="Sun Z."/>
            <person name="Feng H."/>
            <person name="Wang Y."/>
            <person name="Chen Y."/>
            <person name="Liang X."/>
            <person name="Fu R."/>
            <person name="Li Q."/>
            <person name="Zhang J."/>
            <person name="Yu X."/>
            <person name="Xie Z."/>
            <person name="Ding L."/>
            <person name="Guan P."/>
            <person name="Tang J."/>
            <person name="Liang Y."/>
            <person name="Wang S."/>
            <person name="Deng Q."/>
            <person name="Li S."/>
            <person name="Zhu J."/>
            <person name="Wang L."/>
            <person name="Liu H."/>
            <person name="Li P."/>
        </authorList>
    </citation>
    <scope>NUCLEOTIDE SEQUENCE [LARGE SCALE GENOMIC DNA]</scope>
    <source>
        <strain evidence="6">AG-1 IA</strain>
    </source>
</reference>
<comment type="caution">
    <text evidence="5">The sequence shown here is derived from an EMBL/GenBank/DDBJ whole genome shotgun (WGS) entry which is preliminary data.</text>
</comment>
<dbReference type="InterPro" id="IPR015943">
    <property type="entry name" value="WD40/YVTN_repeat-like_dom_sf"/>
</dbReference>
<evidence type="ECO:0000256" key="2">
    <source>
        <dbReference type="ARBA" id="ARBA00022737"/>
    </source>
</evidence>
<feature type="region of interest" description="Disordered" evidence="4">
    <location>
        <begin position="71"/>
        <end position="105"/>
    </location>
</feature>
<gene>
    <name evidence="5" type="ORF">AG1IA_06486</name>
</gene>
<evidence type="ECO:0000313" key="5">
    <source>
        <dbReference type="EMBL" id="ELU39484.1"/>
    </source>
</evidence>
<protein>
    <submittedName>
        <fullName evidence="5">WD40 domain-containing protein</fullName>
    </submittedName>
</protein>
<evidence type="ECO:0000256" key="1">
    <source>
        <dbReference type="ARBA" id="ARBA00022574"/>
    </source>
</evidence>
<dbReference type="PANTHER" id="PTHR22847">
    <property type="entry name" value="WD40 REPEAT PROTEIN"/>
    <property type="match status" value="1"/>
</dbReference>
<accession>L8WSW6</accession>
<dbReference type="PROSITE" id="PS50082">
    <property type="entry name" value="WD_REPEATS_2"/>
    <property type="match status" value="2"/>
</dbReference>
<dbReference type="Proteomes" id="UP000011668">
    <property type="component" value="Unassembled WGS sequence"/>
</dbReference>
<evidence type="ECO:0000256" key="3">
    <source>
        <dbReference type="PROSITE-ProRule" id="PRU00221"/>
    </source>
</evidence>
<dbReference type="Gene3D" id="2.130.10.10">
    <property type="entry name" value="YVTN repeat-like/Quinoprotein amine dehydrogenase"/>
    <property type="match status" value="1"/>
</dbReference>